<accession>A0A844FU18</accession>
<comment type="caution">
    <text evidence="1">The sequence shown here is derived from an EMBL/GenBank/DDBJ whole genome shotgun (WGS) entry which is preliminary data.</text>
</comment>
<dbReference type="AlphaFoldDB" id="A0A844FU18"/>
<name>A0A844FU18_9FIRM</name>
<sequence length="213" mass="25184">MSYREDARSFYERYSQLEERDQTRISKLVNKLLSMNFLCRAKETDREDYYFCVRYEAIFKAYFSLMDYDLKINKQNEVVAITNREGYNHLQLRLNESLILLILRKMYYKKMNTLSLNDNISMRIGELHEEILATNRFDKRIGKSELGQIIRLFKRYNLVDMIGDVGDDDSVLILYPSILYAVSIAQIEEVERKIDALAKGESGNEENHENEAD</sequence>
<organism evidence="1 2">
    <name type="scientific">Sharpea porci</name>
    <dbReference type="NCBI Taxonomy" id="2652286"/>
    <lineage>
        <taxon>Bacteria</taxon>
        <taxon>Bacillati</taxon>
        <taxon>Bacillota</taxon>
        <taxon>Erysipelotrichia</taxon>
        <taxon>Erysipelotrichales</taxon>
        <taxon>Coprobacillaceae</taxon>
        <taxon>Sharpea</taxon>
    </lineage>
</organism>
<keyword evidence="2" id="KW-1185">Reference proteome</keyword>
<evidence type="ECO:0000313" key="1">
    <source>
        <dbReference type="EMBL" id="MST88880.1"/>
    </source>
</evidence>
<protein>
    <submittedName>
        <fullName evidence="1">DUF4194 domain-containing protein</fullName>
    </submittedName>
</protein>
<gene>
    <name evidence="1" type="ORF">FYJ79_04700</name>
</gene>
<dbReference type="InterPro" id="IPR025449">
    <property type="entry name" value="JetB"/>
</dbReference>
<dbReference type="EMBL" id="VUNM01000007">
    <property type="protein sequence ID" value="MST88880.1"/>
    <property type="molecule type" value="Genomic_DNA"/>
</dbReference>
<dbReference type="RefSeq" id="WP_154514965.1">
    <property type="nucleotide sequence ID" value="NZ_JAQXUV010000007.1"/>
</dbReference>
<dbReference type="Proteomes" id="UP000442619">
    <property type="component" value="Unassembled WGS sequence"/>
</dbReference>
<reference evidence="1 2" key="1">
    <citation type="submission" date="2019-08" db="EMBL/GenBank/DDBJ databases">
        <title>In-depth cultivation of the pig gut microbiome towards novel bacterial diversity and tailored functional studies.</title>
        <authorList>
            <person name="Wylensek D."/>
            <person name="Hitch T.C.A."/>
            <person name="Clavel T."/>
        </authorList>
    </citation>
    <scope>NUCLEOTIDE SEQUENCE [LARGE SCALE GENOMIC DNA]</scope>
    <source>
        <strain evidence="1 2">CA-Schmier-601-WT-3</strain>
    </source>
</reference>
<evidence type="ECO:0000313" key="2">
    <source>
        <dbReference type="Proteomes" id="UP000442619"/>
    </source>
</evidence>
<dbReference type="Pfam" id="PF13835">
    <property type="entry name" value="DUF4194"/>
    <property type="match status" value="1"/>
</dbReference>
<proteinExistence type="predicted"/>